<sequence length="95" mass="9119">MKKNFRNIFMLLALIGGLGYVSKGQHTTNLGLAVVKKVFQSENEYAKTAGTAIGGGAGAVAGAWAGTKAGAAIGMIGGPAGAAIGGVLGGTAGAL</sequence>
<name>A0A0B8T229_9SPHI</name>
<comment type="caution">
    <text evidence="1">The sequence shown here is derived from an EMBL/GenBank/DDBJ whole genome shotgun (WGS) entry which is preliminary data.</text>
</comment>
<organism evidence="1 2">
    <name type="scientific">Sphingobacterium deserti</name>
    <dbReference type="NCBI Taxonomy" id="1229276"/>
    <lineage>
        <taxon>Bacteria</taxon>
        <taxon>Pseudomonadati</taxon>
        <taxon>Bacteroidota</taxon>
        <taxon>Sphingobacteriia</taxon>
        <taxon>Sphingobacteriales</taxon>
        <taxon>Sphingobacteriaceae</taxon>
        <taxon>Sphingobacterium</taxon>
    </lineage>
</organism>
<dbReference type="Proteomes" id="UP000031802">
    <property type="component" value="Unassembled WGS sequence"/>
</dbReference>
<proteinExistence type="predicted"/>
<reference evidence="1 2" key="2">
    <citation type="journal article" date="2015" name="PLoS ONE">
        <title>Whole-Genome Optical Mapping and Finished Genome Sequence of Sphingobacterium deserti sp. nov., a New Species Isolated from the Western Desert of China.</title>
        <authorList>
            <person name="Teng C."/>
            <person name="Zhou Z."/>
            <person name="Molnar I."/>
            <person name="Li X."/>
            <person name="Tang R."/>
            <person name="Chen M."/>
            <person name="Wang L."/>
            <person name="Su S."/>
            <person name="Zhang W."/>
            <person name="Lin M."/>
        </authorList>
    </citation>
    <scope>NUCLEOTIDE SEQUENCE [LARGE SCALE GENOMIC DNA]</scope>
    <source>
        <strain evidence="2">ACCC05744</strain>
    </source>
</reference>
<dbReference type="RefSeq" id="WP_052072147.1">
    <property type="nucleotide sequence ID" value="NZ_JJMU01000022.1"/>
</dbReference>
<protein>
    <submittedName>
        <fullName evidence="1">Uncharacterized protein</fullName>
    </submittedName>
</protein>
<dbReference type="EMBL" id="JJMU01000022">
    <property type="protein sequence ID" value="KGE14876.1"/>
    <property type="molecule type" value="Genomic_DNA"/>
</dbReference>
<keyword evidence="2" id="KW-1185">Reference proteome</keyword>
<reference evidence="2" key="1">
    <citation type="submission" date="2014-04" db="EMBL/GenBank/DDBJ databases">
        <title>Whole-Genome optical mapping and complete genome sequence of Sphingobacterium deserti sp. nov., a new spaces isolated from desert in the west of China.</title>
        <authorList>
            <person name="Teng C."/>
            <person name="Zhou Z."/>
            <person name="Li X."/>
            <person name="Chen M."/>
            <person name="Lin M."/>
            <person name="Wang L."/>
            <person name="Su S."/>
            <person name="Zhang C."/>
            <person name="Zhang W."/>
        </authorList>
    </citation>
    <scope>NUCLEOTIDE SEQUENCE [LARGE SCALE GENOMIC DNA]</scope>
    <source>
        <strain evidence="2">ACCC05744</strain>
    </source>
</reference>
<evidence type="ECO:0000313" key="2">
    <source>
        <dbReference type="Proteomes" id="UP000031802"/>
    </source>
</evidence>
<dbReference type="AlphaFoldDB" id="A0A0B8T229"/>
<evidence type="ECO:0000313" key="1">
    <source>
        <dbReference type="EMBL" id="KGE14876.1"/>
    </source>
</evidence>
<gene>
    <name evidence="1" type="ORF">DI53_1376</name>
</gene>
<dbReference type="STRING" id="1229276.DI53_1376"/>
<accession>A0A0B8T229</accession>
<dbReference type="PATRIC" id="fig|1229276.3.peg.1420"/>